<evidence type="ECO:0000256" key="2">
    <source>
        <dbReference type="ARBA" id="ARBA00022630"/>
    </source>
</evidence>
<evidence type="ECO:0000313" key="6">
    <source>
        <dbReference type="EMBL" id="SCW66432.1"/>
    </source>
</evidence>
<dbReference type="SUPFAM" id="SSF51412">
    <property type="entry name" value="Inosine monophosphate dehydrogenase (IMPDH)"/>
    <property type="match status" value="1"/>
</dbReference>
<keyword evidence="7" id="KW-1185">Reference proteome</keyword>
<keyword evidence="5 6" id="KW-0503">Monooxygenase</keyword>
<proteinExistence type="inferred from homology"/>
<dbReference type="CDD" id="cd04730">
    <property type="entry name" value="NPD_like"/>
    <property type="match status" value="1"/>
</dbReference>
<evidence type="ECO:0000256" key="1">
    <source>
        <dbReference type="ARBA" id="ARBA00009881"/>
    </source>
</evidence>
<dbReference type="STRING" id="260084.SAMN02927928_2526"/>
<name>A0A1G4SB28_9CAUL</name>
<reference evidence="7" key="1">
    <citation type="submission" date="2016-10" db="EMBL/GenBank/DDBJ databases">
        <authorList>
            <person name="Varghese N."/>
            <person name="Submissions S."/>
        </authorList>
    </citation>
    <scope>NUCLEOTIDE SEQUENCE [LARGE SCALE GENOMIC DNA]</scope>
    <source>
        <strain evidence="7">CGMCC 1.3431</strain>
    </source>
</reference>
<keyword evidence="3" id="KW-0288">FMN</keyword>
<dbReference type="Proteomes" id="UP000199150">
    <property type="component" value="Unassembled WGS sequence"/>
</dbReference>
<dbReference type="PANTHER" id="PTHR42747:SF4">
    <property type="entry name" value="BLR1330 PROTEIN"/>
    <property type="match status" value="1"/>
</dbReference>
<dbReference type="InterPro" id="IPR013785">
    <property type="entry name" value="Aldolase_TIM"/>
</dbReference>
<dbReference type="AlphaFoldDB" id="A0A1G4SB28"/>
<dbReference type="InterPro" id="IPR004136">
    <property type="entry name" value="NMO"/>
</dbReference>
<comment type="similarity">
    <text evidence="1">Belongs to the nitronate monooxygenase family. NMO class I subfamily.</text>
</comment>
<dbReference type="FunFam" id="3.20.20.70:FF:000210">
    <property type="entry name" value="2-nitropropane dioxygenase"/>
    <property type="match status" value="1"/>
</dbReference>
<evidence type="ECO:0000313" key="7">
    <source>
        <dbReference type="Proteomes" id="UP000199150"/>
    </source>
</evidence>
<evidence type="ECO:0000256" key="5">
    <source>
        <dbReference type="ARBA" id="ARBA00023033"/>
    </source>
</evidence>
<protein>
    <submittedName>
        <fullName evidence="6">Nitronate monooxygenase</fullName>
    </submittedName>
</protein>
<keyword evidence="2" id="KW-0285">Flavoprotein</keyword>
<dbReference type="Pfam" id="PF03060">
    <property type="entry name" value="NMO"/>
    <property type="match status" value="1"/>
</dbReference>
<dbReference type="RefSeq" id="WP_090648503.1">
    <property type="nucleotide sequence ID" value="NZ_CBCRYE010000002.1"/>
</dbReference>
<dbReference type="PANTHER" id="PTHR42747">
    <property type="entry name" value="NITRONATE MONOOXYGENASE-RELATED"/>
    <property type="match status" value="1"/>
</dbReference>
<evidence type="ECO:0000256" key="3">
    <source>
        <dbReference type="ARBA" id="ARBA00022643"/>
    </source>
</evidence>
<accession>A0A1G4SB28</accession>
<dbReference type="Gene3D" id="3.20.20.70">
    <property type="entry name" value="Aldolase class I"/>
    <property type="match status" value="1"/>
</dbReference>
<organism evidence="6 7">
    <name type="scientific">Asticcacaulis taihuensis</name>
    <dbReference type="NCBI Taxonomy" id="260084"/>
    <lineage>
        <taxon>Bacteria</taxon>
        <taxon>Pseudomonadati</taxon>
        <taxon>Pseudomonadota</taxon>
        <taxon>Alphaproteobacteria</taxon>
        <taxon>Caulobacterales</taxon>
        <taxon>Caulobacteraceae</taxon>
        <taxon>Asticcacaulis</taxon>
    </lineage>
</organism>
<dbReference type="OrthoDB" id="9778912at2"/>
<keyword evidence="4" id="KW-0560">Oxidoreductase</keyword>
<gene>
    <name evidence="6" type="ORF">SAMN02927928_2526</name>
</gene>
<dbReference type="GO" id="GO:0018580">
    <property type="term" value="F:nitronate monooxygenase activity"/>
    <property type="evidence" value="ECO:0007669"/>
    <property type="project" value="InterPro"/>
</dbReference>
<dbReference type="EMBL" id="FMTS01000004">
    <property type="protein sequence ID" value="SCW66432.1"/>
    <property type="molecule type" value="Genomic_DNA"/>
</dbReference>
<evidence type="ECO:0000256" key="4">
    <source>
        <dbReference type="ARBA" id="ARBA00023002"/>
    </source>
</evidence>
<sequence length="318" mass="33386">MAVPASLTKNLRFPAVAAPMFLVSGPELVIATCKSGMIGTFPALNQRTSEGYAEWLNTIKAALGPDDAQYGVNLIVHNTNTRLMADLAITAQHKVPLVITSLGAVKDIVDGVHAYGGVVFHDVINARHAKKAADAGVDGLILVSAGAGGHAGSQHPFALINEIRQFFNGTILLSGAMSTGGDVAAALMAGADLAYMGTRFIATEEARAVEAYKEMLIETSAKDITYTDAISGINANFLTPSLIANGLDPAAAKDPHHKIDMAHELSSEAKAWKTIWSAGQGVGSIHEVMPVADLVSRLKTEFHTANEAFAAKVKLYGL</sequence>